<dbReference type="SMART" id="SM00062">
    <property type="entry name" value="PBPb"/>
    <property type="match status" value="1"/>
</dbReference>
<sequence length="292" mass="30646">MSEPLHRRALLRSALQAGLVAGAAALLPRPLAAAPLAKVKADGRLRVGVYADNRPWSWTEGGVLRGIDVDLGKALARALGVEPQVVEFFAGDDLGADLRNVVWRGGLLGFQPCDVMLHVPFDRQLMIENDQVAIVAPYTREGFGLVCGPEGGDCEAPPVQFRGKRIAAETATLSDAYLLGSFGGVLRSNVRHFQSGYAAMAAVGTGTADVAMGTRAQVEAALHDFPAAGLKRRKGPIPALPSPGWDVAMAVKDNSRTLGDALETIVGELVAKGAMASIFATYGVEWHAALAG</sequence>
<name>A0A7X1FAI4_9SPHN</name>
<organism evidence="3 4">
    <name type="scientific">Novosphingobium aerophilum</name>
    <dbReference type="NCBI Taxonomy" id="2839843"/>
    <lineage>
        <taxon>Bacteria</taxon>
        <taxon>Pseudomonadati</taxon>
        <taxon>Pseudomonadota</taxon>
        <taxon>Alphaproteobacteria</taxon>
        <taxon>Sphingomonadales</taxon>
        <taxon>Sphingomonadaceae</taxon>
        <taxon>Novosphingobium</taxon>
    </lineage>
</organism>
<dbReference type="Proteomes" id="UP000520156">
    <property type="component" value="Unassembled WGS sequence"/>
</dbReference>
<evidence type="ECO:0000256" key="1">
    <source>
        <dbReference type="ARBA" id="ARBA00022729"/>
    </source>
</evidence>
<keyword evidence="4" id="KW-1185">Reference proteome</keyword>
<dbReference type="Gene3D" id="3.40.190.10">
    <property type="entry name" value="Periplasmic binding protein-like II"/>
    <property type="match status" value="3"/>
</dbReference>
<dbReference type="PROSITE" id="PS51318">
    <property type="entry name" value="TAT"/>
    <property type="match status" value="1"/>
</dbReference>
<evidence type="ECO:0000313" key="4">
    <source>
        <dbReference type="Proteomes" id="UP000520156"/>
    </source>
</evidence>
<dbReference type="InterPro" id="IPR006311">
    <property type="entry name" value="TAT_signal"/>
</dbReference>
<dbReference type="EMBL" id="JACLAU010000047">
    <property type="protein sequence ID" value="MBC2653426.1"/>
    <property type="molecule type" value="Genomic_DNA"/>
</dbReference>
<protein>
    <submittedName>
        <fullName evidence="3">Transporter substrate-binding domain-containing protein</fullName>
    </submittedName>
</protein>
<dbReference type="PANTHER" id="PTHR35936">
    <property type="entry name" value="MEMBRANE-BOUND LYTIC MUREIN TRANSGLYCOSYLASE F"/>
    <property type="match status" value="1"/>
</dbReference>
<feature type="domain" description="Solute-binding protein family 3/N-terminal" evidence="2">
    <location>
        <begin position="44"/>
        <end position="285"/>
    </location>
</feature>
<dbReference type="AlphaFoldDB" id="A0A7X1FAI4"/>
<evidence type="ECO:0000313" key="3">
    <source>
        <dbReference type="EMBL" id="MBC2653426.1"/>
    </source>
</evidence>
<proteinExistence type="predicted"/>
<comment type="caution">
    <text evidence="3">The sequence shown here is derived from an EMBL/GenBank/DDBJ whole genome shotgun (WGS) entry which is preliminary data.</text>
</comment>
<dbReference type="InterPro" id="IPR001638">
    <property type="entry name" value="Solute-binding_3/MltF_N"/>
</dbReference>
<evidence type="ECO:0000259" key="2">
    <source>
        <dbReference type="SMART" id="SM00062"/>
    </source>
</evidence>
<accession>A0A7X1FAI4</accession>
<dbReference type="SUPFAM" id="SSF53850">
    <property type="entry name" value="Periplasmic binding protein-like II"/>
    <property type="match status" value="1"/>
</dbReference>
<reference evidence="3 4" key="1">
    <citation type="submission" date="2020-08" db="EMBL/GenBank/DDBJ databases">
        <title>The genome sequence of Novosphingobium flavum 4Y4.</title>
        <authorList>
            <person name="Liu Y."/>
        </authorList>
    </citation>
    <scope>NUCLEOTIDE SEQUENCE [LARGE SCALE GENOMIC DNA]</scope>
    <source>
        <strain evidence="3 4">4Y4</strain>
    </source>
</reference>
<gene>
    <name evidence="3" type="ORF">H7F49_17205</name>
</gene>
<keyword evidence="1" id="KW-0732">Signal</keyword>
<dbReference type="RefSeq" id="WP_185684802.1">
    <property type="nucleotide sequence ID" value="NZ_JACLAU010000047.1"/>
</dbReference>
<dbReference type="PANTHER" id="PTHR35936:SF17">
    <property type="entry name" value="ARGININE-BINDING EXTRACELLULAR PROTEIN ARTP"/>
    <property type="match status" value="1"/>
</dbReference>